<evidence type="ECO:0000256" key="9">
    <source>
        <dbReference type="SAM" id="MobiDB-lite"/>
    </source>
</evidence>
<feature type="transmembrane region" description="Helical" evidence="10">
    <location>
        <begin position="578"/>
        <end position="597"/>
    </location>
</feature>
<evidence type="ECO:0000256" key="7">
    <source>
        <dbReference type="ARBA" id="ARBA00023136"/>
    </source>
</evidence>
<dbReference type="AlphaFoldDB" id="A0A8C2WVU4"/>
<dbReference type="SUPFAM" id="SSF103473">
    <property type="entry name" value="MFS general substrate transporter"/>
    <property type="match status" value="1"/>
</dbReference>
<comment type="subcellular location">
    <subcellularLocation>
        <location evidence="1">Membrane</location>
        <topology evidence="1">Multi-pass membrane protein</topology>
    </subcellularLocation>
</comment>
<protein>
    <submittedName>
        <fullName evidence="11">Solute carrier family 45 member 4</fullName>
    </submittedName>
</protein>
<keyword evidence="5" id="KW-0769">Symport</keyword>
<feature type="transmembrane region" description="Helical" evidence="10">
    <location>
        <begin position="680"/>
        <end position="702"/>
    </location>
</feature>
<comment type="similarity">
    <text evidence="8">Belongs to the glycoside-pentoside-hexuronide (GPH) cation symporter transporter (TC 2.A.2) family.</text>
</comment>
<feature type="transmembrane region" description="Helical" evidence="10">
    <location>
        <begin position="186"/>
        <end position="205"/>
    </location>
</feature>
<accession>A0A8C2WVU4</accession>
<feature type="region of interest" description="Disordered" evidence="9">
    <location>
        <begin position="1"/>
        <end position="34"/>
    </location>
</feature>
<keyword evidence="3" id="KW-0597">Phosphoprotein</keyword>
<feature type="transmembrane region" description="Helical" evidence="10">
    <location>
        <begin position="147"/>
        <end position="166"/>
    </location>
</feature>
<dbReference type="Proteomes" id="UP000694565">
    <property type="component" value="Unplaced"/>
</dbReference>
<feature type="transmembrane region" description="Helical" evidence="10">
    <location>
        <begin position="80"/>
        <end position="101"/>
    </location>
</feature>
<feature type="transmembrane region" description="Helical" evidence="10">
    <location>
        <begin position="646"/>
        <end position="668"/>
    </location>
</feature>
<evidence type="ECO:0000256" key="4">
    <source>
        <dbReference type="ARBA" id="ARBA00022692"/>
    </source>
</evidence>
<evidence type="ECO:0000256" key="1">
    <source>
        <dbReference type="ARBA" id="ARBA00004141"/>
    </source>
</evidence>
<feature type="region of interest" description="Disordered" evidence="9">
    <location>
        <begin position="285"/>
        <end position="306"/>
    </location>
</feature>
<organism evidence="11 12">
    <name type="scientific">Cyclopterus lumpus</name>
    <name type="common">Lumpsucker</name>
    <dbReference type="NCBI Taxonomy" id="8103"/>
    <lineage>
        <taxon>Eukaryota</taxon>
        <taxon>Metazoa</taxon>
        <taxon>Chordata</taxon>
        <taxon>Craniata</taxon>
        <taxon>Vertebrata</taxon>
        <taxon>Euteleostomi</taxon>
        <taxon>Actinopterygii</taxon>
        <taxon>Neopterygii</taxon>
        <taxon>Teleostei</taxon>
        <taxon>Neoteleostei</taxon>
        <taxon>Acanthomorphata</taxon>
        <taxon>Eupercaria</taxon>
        <taxon>Perciformes</taxon>
        <taxon>Cottioidei</taxon>
        <taxon>Cottales</taxon>
        <taxon>Cyclopteridae</taxon>
        <taxon>Cyclopterus</taxon>
    </lineage>
</organism>
<dbReference type="Gene3D" id="1.20.1250.20">
    <property type="entry name" value="MFS general substrate transporter like domains"/>
    <property type="match status" value="2"/>
</dbReference>
<dbReference type="Ensembl" id="ENSCLMT00005009335.1">
    <property type="protein sequence ID" value="ENSCLMP00005008533.1"/>
    <property type="gene ID" value="ENSCLMG00005004905.1"/>
</dbReference>
<keyword evidence="4 10" id="KW-0812">Transmembrane</keyword>
<keyword evidence="12" id="KW-1185">Reference proteome</keyword>
<evidence type="ECO:0000256" key="8">
    <source>
        <dbReference type="ARBA" id="ARBA00038193"/>
    </source>
</evidence>
<feature type="transmembrane region" description="Helical" evidence="10">
    <location>
        <begin position="494"/>
        <end position="515"/>
    </location>
</feature>
<evidence type="ECO:0000256" key="2">
    <source>
        <dbReference type="ARBA" id="ARBA00022448"/>
    </source>
</evidence>
<dbReference type="InterPro" id="IPR011701">
    <property type="entry name" value="MFS"/>
</dbReference>
<feature type="transmembrane region" description="Helical" evidence="10">
    <location>
        <begin position="603"/>
        <end position="625"/>
    </location>
</feature>
<keyword evidence="6 10" id="KW-1133">Transmembrane helix</keyword>
<feature type="transmembrane region" description="Helical" evidence="10">
    <location>
        <begin position="225"/>
        <end position="243"/>
    </location>
</feature>
<evidence type="ECO:0000256" key="5">
    <source>
        <dbReference type="ARBA" id="ARBA00022847"/>
    </source>
</evidence>
<evidence type="ECO:0000256" key="3">
    <source>
        <dbReference type="ARBA" id="ARBA00022553"/>
    </source>
</evidence>
<dbReference type="GeneTree" id="ENSGT00950000182914"/>
<gene>
    <name evidence="11" type="primary">LOC117745653</name>
</gene>
<dbReference type="Pfam" id="PF07690">
    <property type="entry name" value="MFS_1"/>
    <property type="match status" value="1"/>
</dbReference>
<feature type="transmembrane region" description="Helical" evidence="10">
    <location>
        <begin position="544"/>
        <end position="566"/>
    </location>
</feature>
<name>A0A8C2WVU4_CYCLU</name>
<reference evidence="11" key="1">
    <citation type="submission" date="2025-08" db="UniProtKB">
        <authorList>
            <consortium name="Ensembl"/>
        </authorList>
    </citation>
    <scope>IDENTIFICATION</scope>
</reference>
<dbReference type="InterPro" id="IPR036259">
    <property type="entry name" value="MFS_trans_sf"/>
</dbReference>
<reference evidence="11" key="2">
    <citation type="submission" date="2025-09" db="UniProtKB">
        <authorList>
            <consortium name="Ensembl"/>
        </authorList>
    </citation>
    <scope>IDENTIFICATION</scope>
</reference>
<dbReference type="GO" id="GO:0008506">
    <property type="term" value="F:sucrose:proton symporter activity"/>
    <property type="evidence" value="ECO:0007669"/>
    <property type="project" value="TreeGrafter"/>
</dbReference>
<dbReference type="PANTHER" id="PTHR19432">
    <property type="entry name" value="SUGAR TRANSPORTER"/>
    <property type="match status" value="1"/>
</dbReference>
<dbReference type="PANTHER" id="PTHR19432:SF7">
    <property type="entry name" value="SOLUTE CARRIER FAMILY 45 MEMBER 4"/>
    <property type="match status" value="1"/>
</dbReference>
<dbReference type="GO" id="GO:0016020">
    <property type="term" value="C:membrane"/>
    <property type="evidence" value="ECO:0007669"/>
    <property type="project" value="UniProtKB-SubCell"/>
</dbReference>
<proteinExistence type="inferred from homology"/>
<sequence length="744" mass="81196">MGGEAEKSEASGLPKRRKSKEKNEESEKELEGEDRGMQIPLHRWVMHGAVMFGREFCYAMETALVTPVLLQIGLPEQYYSLTWFLSPILGLLFTPVIGSASDRCTLRWGRRRPFILALCVGVLLGVALFLNGSLIGLSVGDSPGSQPIGIVLTVVGVVVLDFSADASEGPIRAYLLDVADTDEQDMALNIHAFSAGLGGAVGYMLGGLDWTGTALGQAFKSQEQVLFLFAGIIFIISVTLHMFSIPEQPFAPSNLLKDTTSGESTSQLSFRPIGHTPPLLDLIAEEDASARAPSREDDKSDSEEGEMDFFAVDRVRSKSDSILAMPDETIELDSDLDPDTQLFLPQFQHFVPETAGELEDVFKPSNYSIGSSSPSGALPTLSDGMMVLDRLSNTSPRPHPHIFYRQPSFTFSYYGRVGSNRFRLRKTFPWSPRPITTSCSLNDLSELQRHPHRRELHLSDGSLSSEGSSSESGPGQGTTVRLLWLSMFKMPRQLWTLCVCHLLTWFSIIAEAVFYTDFMGQVIYHGDPTAPSNSTELLNYHRGVQMGCWGLVVYAATAAVCSAILQKYLDNFDLSIKIVYIVGTLGFSIGTAVMAIFPNVYVVMVMISSMGIISMSISYCPYALLGQYHEIKEYIHHSPANTRRGFGIDCAILSCQVYISQILVASALGAVVEAVGSVRVIPAVASGGSFLGFLTACFLVIYPDEAPISSEQDLGPVAHAPQHVWIIPNVCAFSEGGKRAQSLT</sequence>
<evidence type="ECO:0000313" key="12">
    <source>
        <dbReference type="Proteomes" id="UP000694565"/>
    </source>
</evidence>
<feature type="transmembrane region" description="Helical" evidence="10">
    <location>
        <begin position="113"/>
        <end position="135"/>
    </location>
</feature>
<keyword evidence="2" id="KW-0813">Transport</keyword>
<keyword evidence="7 10" id="KW-0472">Membrane</keyword>
<evidence type="ECO:0000256" key="10">
    <source>
        <dbReference type="SAM" id="Phobius"/>
    </source>
</evidence>
<evidence type="ECO:0000256" key="6">
    <source>
        <dbReference type="ARBA" id="ARBA00022989"/>
    </source>
</evidence>
<dbReference type="FunFam" id="1.20.1250.20:FF:000069">
    <property type="entry name" value="Solute carrier family 45 member 4"/>
    <property type="match status" value="1"/>
</dbReference>
<evidence type="ECO:0000313" key="11">
    <source>
        <dbReference type="Ensembl" id="ENSCLMP00005008533.1"/>
    </source>
</evidence>